<evidence type="ECO:0000313" key="1">
    <source>
        <dbReference type="EMBL" id="KKN30699.1"/>
    </source>
</evidence>
<organism evidence="1">
    <name type="scientific">marine sediment metagenome</name>
    <dbReference type="NCBI Taxonomy" id="412755"/>
    <lineage>
        <taxon>unclassified sequences</taxon>
        <taxon>metagenomes</taxon>
        <taxon>ecological metagenomes</taxon>
    </lineage>
</organism>
<sequence>FSGEGISHHRKFRSTDRPGNQDVDIGMVVALDLMLGISELWIHSLLSVLDVDHYSVFTLEVDTTFSWLGVYVPWESEHLCEHKFTDGPLDVDQCRILSGEDLLGYAVGDIPGPPELPDTCGKCQLILCQIDGQ</sequence>
<dbReference type="EMBL" id="LAZR01002388">
    <property type="protein sequence ID" value="KKN30699.1"/>
    <property type="molecule type" value="Genomic_DNA"/>
</dbReference>
<accession>A0A0F9PKH4</accession>
<gene>
    <name evidence="1" type="ORF">LCGC14_0831580</name>
</gene>
<proteinExistence type="predicted"/>
<reference evidence="1" key="1">
    <citation type="journal article" date="2015" name="Nature">
        <title>Complex archaea that bridge the gap between prokaryotes and eukaryotes.</title>
        <authorList>
            <person name="Spang A."/>
            <person name="Saw J.H."/>
            <person name="Jorgensen S.L."/>
            <person name="Zaremba-Niedzwiedzka K."/>
            <person name="Martijn J."/>
            <person name="Lind A.E."/>
            <person name="van Eijk R."/>
            <person name="Schleper C."/>
            <person name="Guy L."/>
            <person name="Ettema T.J."/>
        </authorList>
    </citation>
    <scope>NUCLEOTIDE SEQUENCE</scope>
</reference>
<feature type="non-terminal residue" evidence="1">
    <location>
        <position position="1"/>
    </location>
</feature>
<name>A0A0F9PKH4_9ZZZZ</name>
<dbReference type="AlphaFoldDB" id="A0A0F9PKH4"/>
<comment type="caution">
    <text evidence="1">The sequence shown here is derived from an EMBL/GenBank/DDBJ whole genome shotgun (WGS) entry which is preliminary data.</text>
</comment>
<protein>
    <submittedName>
        <fullName evidence="1">Uncharacterized protein</fullName>
    </submittedName>
</protein>